<dbReference type="FunFam" id="1.10.10.60:FF:000011">
    <property type="entry name" value="Myb transcription factor"/>
    <property type="match status" value="1"/>
</dbReference>
<sequence length="228" mass="27074">MMYWGVTGEEKWRKGPWTAEEDRLLIHHVNLHGEGRWNSVATLSDLKRNGKSCRLRWVNYLRPDLKRGRMTPHEESIILDLHARWGNRWSTIARSLPGRTDNEIKNYWRTHFKKKSIKVKDVKTRLLKRQRFQQQLQLQQFHMQQNKVGTEKITSLLEERENKEAYFPTMVVRQQDNIFDEQEISLLLNGGCCYDSSYVPETPMNEDVGLWDDLWNLDDPNFCAAKAN</sequence>
<dbReference type="PROSITE" id="PS50090">
    <property type="entry name" value="MYB_LIKE"/>
    <property type="match status" value="2"/>
</dbReference>
<comment type="caution">
    <text evidence="9">The sequence shown here is derived from an EMBL/GenBank/DDBJ whole genome shotgun (WGS) entry which is preliminary data.</text>
</comment>
<comment type="subcellular location">
    <subcellularLocation>
        <location evidence="1">Nucleus</location>
    </subcellularLocation>
</comment>
<evidence type="ECO:0000313" key="9">
    <source>
        <dbReference type="EMBL" id="KAK1435398.1"/>
    </source>
</evidence>
<dbReference type="SUPFAM" id="SSF46689">
    <property type="entry name" value="Homeodomain-like"/>
    <property type="match status" value="1"/>
</dbReference>
<feature type="domain" description="Myb-like" evidence="7">
    <location>
        <begin position="62"/>
        <end position="112"/>
    </location>
</feature>
<evidence type="ECO:0000256" key="4">
    <source>
        <dbReference type="ARBA" id="ARBA00023125"/>
    </source>
</evidence>
<feature type="domain" description="HTH myb-type" evidence="8">
    <location>
        <begin position="13"/>
        <end position="61"/>
    </location>
</feature>
<dbReference type="InterPro" id="IPR001005">
    <property type="entry name" value="SANT/Myb"/>
</dbReference>
<evidence type="ECO:0000256" key="5">
    <source>
        <dbReference type="ARBA" id="ARBA00023163"/>
    </source>
</evidence>
<keyword evidence="5" id="KW-0804">Transcription</keyword>
<dbReference type="InterPro" id="IPR044676">
    <property type="entry name" value="EOBI/EOBII-like_plant"/>
</dbReference>
<dbReference type="AlphaFoldDB" id="A0AAD8L986"/>
<keyword evidence="10" id="KW-1185">Reference proteome</keyword>
<reference evidence="9" key="1">
    <citation type="journal article" date="2023" name="bioRxiv">
        <title>Improved chromosome-level genome assembly for marigold (Tagetes erecta).</title>
        <authorList>
            <person name="Jiang F."/>
            <person name="Yuan L."/>
            <person name="Wang S."/>
            <person name="Wang H."/>
            <person name="Xu D."/>
            <person name="Wang A."/>
            <person name="Fan W."/>
        </authorList>
    </citation>
    <scope>NUCLEOTIDE SEQUENCE</scope>
    <source>
        <strain evidence="9">WSJ</strain>
        <tissue evidence="9">Leaf</tissue>
    </source>
</reference>
<evidence type="ECO:0000256" key="1">
    <source>
        <dbReference type="ARBA" id="ARBA00004123"/>
    </source>
</evidence>
<dbReference type="Gene3D" id="1.10.10.60">
    <property type="entry name" value="Homeodomain-like"/>
    <property type="match status" value="2"/>
</dbReference>
<name>A0AAD8L986_TARER</name>
<dbReference type="PANTHER" id="PTHR45675">
    <property type="entry name" value="MYB TRANSCRIPTION FACTOR-RELATED-RELATED"/>
    <property type="match status" value="1"/>
</dbReference>
<feature type="domain" description="HTH myb-type" evidence="8">
    <location>
        <begin position="62"/>
        <end position="116"/>
    </location>
</feature>
<dbReference type="SMART" id="SM00717">
    <property type="entry name" value="SANT"/>
    <property type="match status" value="2"/>
</dbReference>
<dbReference type="GO" id="GO:0003700">
    <property type="term" value="F:DNA-binding transcription factor activity"/>
    <property type="evidence" value="ECO:0007669"/>
    <property type="project" value="InterPro"/>
</dbReference>
<feature type="domain" description="Myb-like" evidence="7">
    <location>
        <begin position="9"/>
        <end position="61"/>
    </location>
</feature>
<evidence type="ECO:0000259" key="7">
    <source>
        <dbReference type="PROSITE" id="PS50090"/>
    </source>
</evidence>
<organism evidence="9 10">
    <name type="scientific">Tagetes erecta</name>
    <name type="common">African marigold</name>
    <dbReference type="NCBI Taxonomy" id="13708"/>
    <lineage>
        <taxon>Eukaryota</taxon>
        <taxon>Viridiplantae</taxon>
        <taxon>Streptophyta</taxon>
        <taxon>Embryophyta</taxon>
        <taxon>Tracheophyta</taxon>
        <taxon>Spermatophyta</taxon>
        <taxon>Magnoliopsida</taxon>
        <taxon>eudicotyledons</taxon>
        <taxon>Gunneridae</taxon>
        <taxon>Pentapetalae</taxon>
        <taxon>asterids</taxon>
        <taxon>campanulids</taxon>
        <taxon>Asterales</taxon>
        <taxon>Asteraceae</taxon>
        <taxon>Asteroideae</taxon>
        <taxon>Heliantheae alliance</taxon>
        <taxon>Tageteae</taxon>
        <taxon>Tagetes</taxon>
    </lineage>
</organism>
<evidence type="ECO:0000256" key="2">
    <source>
        <dbReference type="ARBA" id="ARBA00022737"/>
    </source>
</evidence>
<dbReference type="FunFam" id="1.10.10.60:FF:000174">
    <property type="entry name" value="MYB-related transcription factor"/>
    <property type="match status" value="1"/>
</dbReference>
<evidence type="ECO:0000256" key="6">
    <source>
        <dbReference type="ARBA" id="ARBA00023242"/>
    </source>
</evidence>
<dbReference type="Pfam" id="PF00249">
    <property type="entry name" value="Myb_DNA-binding"/>
    <property type="match status" value="2"/>
</dbReference>
<gene>
    <name evidence="9" type="ORF">QVD17_01160</name>
</gene>
<dbReference type="InterPro" id="IPR009057">
    <property type="entry name" value="Homeodomain-like_sf"/>
</dbReference>
<evidence type="ECO:0000256" key="3">
    <source>
        <dbReference type="ARBA" id="ARBA00023015"/>
    </source>
</evidence>
<keyword evidence="2" id="KW-0677">Repeat</keyword>
<dbReference type="EMBL" id="JAUHHV010000001">
    <property type="protein sequence ID" value="KAK1435398.1"/>
    <property type="molecule type" value="Genomic_DNA"/>
</dbReference>
<keyword evidence="4" id="KW-0238">DNA-binding</keyword>
<evidence type="ECO:0000259" key="8">
    <source>
        <dbReference type="PROSITE" id="PS51294"/>
    </source>
</evidence>
<dbReference type="Proteomes" id="UP001229421">
    <property type="component" value="Unassembled WGS sequence"/>
</dbReference>
<keyword evidence="3" id="KW-0805">Transcription regulation</keyword>
<proteinExistence type="predicted"/>
<dbReference type="GO" id="GO:0005634">
    <property type="term" value="C:nucleus"/>
    <property type="evidence" value="ECO:0007669"/>
    <property type="project" value="UniProtKB-SubCell"/>
</dbReference>
<keyword evidence="6" id="KW-0539">Nucleus</keyword>
<dbReference type="InterPro" id="IPR017930">
    <property type="entry name" value="Myb_dom"/>
</dbReference>
<dbReference type="GO" id="GO:0043565">
    <property type="term" value="F:sequence-specific DNA binding"/>
    <property type="evidence" value="ECO:0007669"/>
    <property type="project" value="InterPro"/>
</dbReference>
<protein>
    <submittedName>
        <fullName evidence="9">Uncharacterized protein</fullName>
    </submittedName>
</protein>
<dbReference type="PROSITE" id="PS51294">
    <property type="entry name" value="HTH_MYB"/>
    <property type="match status" value="2"/>
</dbReference>
<evidence type="ECO:0000313" key="10">
    <source>
        <dbReference type="Proteomes" id="UP001229421"/>
    </source>
</evidence>
<accession>A0AAD8L986</accession>
<dbReference type="CDD" id="cd00167">
    <property type="entry name" value="SANT"/>
    <property type="match status" value="2"/>
</dbReference>
<dbReference type="PANTHER" id="PTHR45675:SF98">
    <property type="entry name" value="HOMEODOMAIN-LIKE PROTEIN-RELATED"/>
    <property type="match status" value="1"/>
</dbReference>